<evidence type="ECO:0000256" key="4">
    <source>
        <dbReference type="ARBA" id="ARBA00023136"/>
    </source>
</evidence>
<feature type="domain" description="SusD-like N-terminal" evidence="7">
    <location>
        <begin position="23"/>
        <end position="226"/>
    </location>
</feature>
<comment type="caution">
    <text evidence="8">The sequence shown here is derived from an EMBL/GenBank/DDBJ whole genome shotgun (WGS) entry which is preliminary data.</text>
</comment>
<dbReference type="AlphaFoldDB" id="A0A5M6D9L3"/>
<dbReference type="Pfam" id="PF14322">
    <property type="entry name" value="SusD-like_3"/>
    <property type="match status" value="1"/>
</dbReference>
<dbReference type="SUPFAM" id="SSF48452">
    <property type="entry name" value="TPR-like"/>
    <property type="match status" value="1"/>
</dbReference>
<evidence type="ECO:0000256" key="1">
    <source>
        <dbReference type="ARBA" id="ARBA00004442"/>
    </source>
</evidence>
<sequence>MKKVYIYTTFLFGLGILAGCEKYLEQPVDQRTQLDTVEKVSELLVGAYPKADYATFTEAMSDLALDKGTTGPVLIEEENRNPYFFQDVPTRAQGTPNNYWNACYAAIAAANHALEAIENAPNPAEYQAQKGEALVARAYSHFMLVTLFAKVYNPATAASDPGIPYVTTPEKVVMGQYDRGTVAYVYEQIEKDLTEGLPLLNNNAYRIPKYHFTTTAANAFATRFYLFKKDYQKVVQHANQAFPGGNIAPSLRPWVSVYLNLTVNEMLANYTKAAENANLLLAETTSWWSRYYGRYRYGLATPIVNTLITGTNVTGTRFAFPTYTQGDDNWLILKFNEHFVRENANANIGVGYTIFPLFTAEEVLFNRAEANLELGNLEAARTDLNLYASTRIENYSATTHNITNIKLRNFYGTTNVKDGLLSTLLDFKAAEFVQEGMRWFDILRHNITVEHPTTDGQVITVGPDDPRRVLQLPQEVVLAGIEQNPR</sequence>
<dbReference type="PROSITE" id="PS51257">
    <property type="entry name" value="PROKAR_LIPOPROTEIN"/>
    <property type="match status" value="1"/>
</dbReference>
<keyword evidence="9" id="KW-1185">Reference proteome</keyword>
<proteinExistence type="inferred from homology"/>
<evidence type="ECO:0000256" key="3">
    <source>
        <dbReference type="ARBA" id="ARBA00022729"/>
    </source>
</evidence>
<keyword evidence="5" id="KW-0998">Cell outer membrane</keyword>
<dbReference type="Gene3D" id="1.25.40.390">
    <property type="match status" value="1"/>
</dbReference>
<dbReference type="Proteomes" id="UP000323426">
    <property type="component" value="Unassembled WGS sequence"/>
</dbReference>
<evidence type="ECO:0000256" key="5">
    <source>
        <dbReference type="ARBA" id="ARBA00023237"/>
    </source>
</evidence>
<accession>A0A5M6D9L3</accession>
<evidence type="ECO:0000259" key="7">
    <source>
        <dbReference type="Pfam" id="PF14322"/>
    </source>
</evidence>
<dbReference type="RefSeq" id="WP_150089283.1">
    <property type="nucleotide sequence ID" value="NZ_VWSF01000011.1"/>
</dbReference>
<protein>
    <submittedName>
        <fullName evidence="8">RagB/SusD family nutrient uptake outer membrane protein</fullName>
    </submittedName>
</protein>
<dbReference type="GO" id="GO:0009279">
    <property type="term" value="C:cell outer membrane"/>
    <property type="evidence" value="ECO:0007669"/>
    <property type="project" value="UniProtKB-SubCell"/>
</dbReference>
<keyword evidence="3" id="KW-0732">Signal</keyword>
<organism evidence="8 9">
    <name type="scientific">Adhaeribacter rhizoryzae</name>
    <dbReference type="NCBI Taxonomy" id="2607907"/>
    <lineage>
        <taxon>Bacteria</taxon>
        <taxon>Pseudomonadati</taxon>
        <taxon>Bacteroidota</taxon>
        <taxon>Cytophagia</taxon>
        <taxon>Cytophagales</taxon>
        <taxon>Hymenobacteraceae</taxon>
        <taxon>Adhaeribacter</taxon>
    </lineage>
</organism>
<dbReference type="Pfam" id="PF07980">
    <property type="entry name" value="SusD_RagB"/>
    <property type="match status" value="1"/>
</dbReference>
<dbReference type="EMBL" id="VWSF01000011">
    <property type="protein sequence ID" value="KAA5544194.1"/>
    <property type="molecule type" value="Genomic_DNA"/>
</dbReference>
<feature type="domain" description="RagB/SusD" evidence="6">
    <location>
        <begin position="334"/>
        <end position="447"/>
    </location>
</feature>
<dbReference type="InterPro" id="IPR011990">
    <property type="entry name" value="TPR-like_helical_dom_sf"/>
</dbReference>
<evidence type="ECO:0000256" key="2">
    <source>
        <dbReference type="ARBA" id="ARBA00006275"/>
    </source>
</evidence>
<gene>
    <name evidence="8" type="ORF">F0145_14900</name>
</gene>
<evidence type="ECO:0000313" key="8">
    <source>
        <dbReference type="EMBL" id="KAA5544194.1"/>
    </source>
</evidence>
<reference evidence="8 9" key="1">
    <citation type="submission" date="2019-09" db="EMBL/GenBank/DDBJ databases">
        <title>Genome sequence and assembly of Adhaeribacter sp.</title>
        <authorList>
            <person name="Chhetri G."/>
        </authorList>
    </citation>
    <scope>NUCLEOTIDE SEQUENCE [LARGE SCALE GENOMIC DNA]</scope>
    <source>
        <strain evidence="8 9">DK36</strain>
    </source>
</reference>
<evidence type="ECO:0000259" key="6">
    <source>
        <dbReference type="Pfam" id="PF07980"/>
    </source>
</evidence>
<comment type="similarity">
    <text evidence="2">Belongs to the SusD family.</text>
</comment>
<dbReference type="InterPro" id="IPR033985">
    <property type="entry name" value="SusD-like_N"/>
</dbReference>
<dbReference type="InterPro" id="IPR012944">
    <property type="entry name" value="SusD_RagB_dom"/>
</dbReference>
<keyword evidence="4" id="KW-0472">Membrane</keyword>
<evidence type="ECO:0000313" key="9">
    <source>
        <dbReference type="Proteomes" id="UP000323426"/>
    </source>
</evidence>
<comment type="subcellular location">
    <subcellularLocation>
        <location evidence="1">Cell outer membrane</location>
    </subcellularLocation>
</comment>
<name>A0A5M6D9L3_9BACT</name>